<organism evidence="2 3">
    <name type="scientific">Carpinus fangiana</name>
    <dbReference type="NCBI Taxonomy" id="176857"/>
    <lineage>
        <taxon>Eukaryota</taxon>
        <taxon>Viridiplantae</taxon>
        <taxon>Streptophyta</taxon>
        <taxon>Embryophyta</taxon>
        <taxon>Tracheophyta</taxon>
        <taxon>Spermatophyta</taxon>
        <taxon>Magnoliopsida</taxon>
        <taxon>eudicotyledons</taxon>
        <taxon>Gunneridae</taxon>
        <taxon>Pentapetalae</taxon>
        <taxon>rosids</taxon>
        <taxon>fabids</taxon>
        <taxon>Fagales</taxon>
        <taxon>Betulaceae</taxon>
        <taxon>Carpinus</taxon>
    </lineage>
</organism>
<dbReference type="Proteomes" id="UP000327013">
    <property type="component" value="Unassembled WGS sequence"/>
</dbReference>
<sequence>MPSPKRARSESPASDETAKRTMLSHPGETARSQQQHPATSPAVSPTRPPASPNTPPPLENQAPNPSAAGSMQLTLRPQPNTLILDGHFQSVPEFMQYLREIANPDERFATYHTVQEKLQHNKNQAEALAESVYDQLYNDPDLRSHYTVSSFEREFESLKAMKDGAIATRSRLKESIDGIKKAWNESIYNRPPRNSTPLYWTASRRPRQLPAVGLALIHLPGVLQTYVQPSRGMPSGLATKQRLQRAIVSTLKQ</sequence>
<name>A0A5N6L496_9ROSI</name>
<accession>A0A5N6L496</accession>
<feature type="compositionally biased region" description="Polar residues" evidence="1">
    <location>
        <begin position="30"/>
        <end position="43"/>
    </location>
</feature>
<gene>
    <name evidence="2" type="ORF">FH972_026537</name>
</gene>
<keyword evidence="3" id="KW-1185">Reference proteome</keyword>
<dbReference type="EMBL" id="VIBQ01000099">
    <property type="protein sequence ID" value="KAB8754746.1"/>
    <property type="molecule type" value="Genomic_DNA"/>
</dbReference>
<evidence type="ECO:0000313" key="2">
    <source>
        <dbReference type="EMBL" id="KAB8754746.1"/>
    </source>
</evidence>
<dbReference type="AlphaFoldDB" id="A0A5N6L496"/>
<protein>
    <submittedName>
        <fullName evidence="2">Uncharacterized protein</fullName>
    </submittedName>
</protein>
<feature type="compositionally biased region" description="Polar residues" evidence="1">
    <location>
        <begin position="61"/>
        <end position="72"/>
    </location>
</feature>
<feature type="compositionally biased region" description="Pro residues" evidence="1">
    <location>
        <begin position="46"/>
        <end position="58"/>
    </location>
</feature>
<evidence type="ECO:0000313" key="3">
    <source>
        <dbReference type="Proteomes" id="UP000327013"/>
    </source>
</evidence>
<evidence type="ECO:0000256" key="1">
    <source>
        <dbReference type="SAM" id="MobiDB-lite"/>
    </source>
</evidence>
<feature type="region of interest" description="Disordered" evidence="1">
    <location>
        <begin position="1"/>
        <end position="72"/>
    </location>
</feature>
<reference evidence="2 3" key="1">
    <citation type="submission" date="2019-06" db="EMBL/GenBank/DDBJ databases">
        <title>A chromosomal-level reference genome of Carpinus fangiana (Coryloideae, Betulaceae).</title>
        <authorList>
            <person name="Yang X."/>
            <person name="Wang Z."/>
            <person name="Zhang L."/>
            <person name="Hao G."/>
            <person name="Liu J."/>
            <person name="Yang Y."/>
        </authorList>
    </citation>
    <scope>NUCLEOTIDE SEQUENCE [LARGE SCALE GENOMIC DNA]</scope>
    <source>
        <strain evidence="2">Cfa_2016G</strain>
        <tissue evidence="2">Leaf</tissue>
    </source>
</reference>
<proteinExistence type="predicted"/>
<comment type="caution">
    <text evidence="2">The sequence shown here is derived from an EMBL/GenBank/DDBJ whole genome shotgun (WGS) entry which is preliminary data.</text>
</comment>